<sequence length="192" mass="20501">MQRHTSDKTRQRSRALVPVSRSLQPASVRLRGVELEGAVPPQAPRRRVWGLGLKIFGGVAAVCAVALAGANLLAPTGWVETRAVSWLKAHTGRDLAINGGTRLSFLPTPHIEITDAVISAPNAQPDAAALAIPKLEIDLGFLISLGPPTRSSASCSTGRCFPCMWVAARTTPRRSCRPSGRRMALLLRKSSP</sequence>
<evidence type="ECO:0008006" key="4">
    <source>
        <dbReference type="Google" id="ProtNLM"/>
    </source>
</evidence>
<dbReference type="RefSeq" id="WP_069443761.1">
    <property type="nucleotide sequence ID" value="NZ_LPWE01000010.1"/>
</dbReference>
<accession>A0A1E3VPU1</accession>
<gene>
    <name evidence="2" type="ORF">AUC70_01080</name>
</gene>
<proteinExistence type="predicted"/>
<name>A0A1E3VPU1_9HYPH</name>
<reference evidence="2 3" key="1">
    <citation type="journal article" date="2016" name="Environ. Microbiol.">
        <title>New Methyloceanibacter diversity from North Sea sediments includes methanotroph containing solely the soluble methane monooxygenase.</title>
        <authorList>
            <person name="Vekeman B."/>
            <person name="Kerckhof F.M."/>
            <person name="Cremers G."/>
            <person name="de Vos P."/>
            <person name="Vandamme P."/>
            <person name="Boon N."/>
            <person name="Op den Camp H.J."/>
            <person name="Heylen K."/>
        </authorList>
    </citation>
    <scope>NUCLEOTIDE SEQUENCE [LARGE SCALE GENOMIC DNA]</scope>
    <source>
        <strain evidence="2 3">R-67176</strain>
    </source>
</reference>
<evidence type="ECO:0000313" key="2">
    <source>
        <dbReference type="EMBL" id="ODR95545.1"/>
    </source>
</evidence>
<keyword evidence="1" id="KW-0472">Membrane</keyword>
<dbReference type="EMBL" id="LPWE01000010">
    <property type="protein sequence ID" value="ODR95545.1"/>
    <property type="molecule type" value="Genomic_DNA"/>
</dbReference>
<keyword evidence="1" id="KW-1133">Transmembrane helix</keyword>
<dbReference type="STRING" id="1774970.AUC70_01080"/>
<evidence type="ECO:0000256" key="1">
    <source>
        <dbReference type="SAM" id="Phobius"/>
    </source>
</evidence>
<protein>
    <recommendedName>
        <fullName evidence="4">AsmA domain-containing protein</fullName>
    </recommendedName>
</protein>
<keyword evidence="1" id="KW-0812">Transmembrane</keyword>
<dbReference type="Proteomes" id="UP000094172">
    <property type="component" value="Unassembled WGS sequence"/>
</dbReference>
<comment type="caution">
    <text evidence="2">The sequence shown here is derived from an EMBL/GenBank/DDBJ whole genome shotgun (WGS) entry which is preliminary data.</text>
</comment>
<keyword evidence="3" id="KW-1185">Reference proteome</keyword>
<organism evidence="2 3">
    <name type="scientific">Methyloceanibacter stevinii</name>
    <dbReference type="NCBI Taxonomy" id="1774970"/>
    <lineage>
        <taxon>Bacteria</taxon>
        <taxon>Pseudomonadati</taxon>
        <taxon>Pseudomonadota</taxon>
        <taxon>Alphaproteobacteria</taxon>
        <taxon>Hyphomicrobiales</taxon>
        <taxon>Hyphomicrobiaceae</taxon>
        <taxon>Methyloceanibacter</taxon>
    </lineage>
</organism>
<evidence type="ECO:0000313" key="3">
    <source>
        <dbReference type="Proteomes" id="UP000094172"/>
    </source>
</evidence>
<dbReference type="AlphaFoldDB" id="A0A1E3VPU1"/>
<feature type="transmembrane region" description="Helical" evidence="1">
    <location>
        <begin position="55"/>
        <end position="74"/>
    </location>
</feature>